<organism evidence="2 3">
    <name type="scientific">Streptomyces minutiscleroticus</name>
    <dbReference type="NCBI Taxonomy" id="68238"/>
    <lineage>
        <taxon>Bacteria</taxon>
        <taxon>Bacillati</taxon>
        <taxon>Actinomycetota</taxon>
        <taxon>Actinomycetes</taxon>
        <taxon>Kitasatosporales</taxon>
        <taxon>Streptomycetaceae</taxon>
        <taxon>Streptomyces</taxon>
    </lineage>
</organism>
<evidence type="ECO:0000256" key="1">
    <source>
        <dbReference type="SAM" id="MobiDB-lite"/>
    </source>
</evidence>
<dbReference type="RefSeq" id="WP_190191377.1">
    <property type="nucleotide sequence ID" value="NZ_BMVU01000016.1"/>
</dbReference>
<evidence type="ECO:0000313" key="2">
    <source>
        <dbReference type="EMBL" id="GGX79365.1"/>
    </source>
</evidence>
<dbReference type="Proteomes" id="UP000619244">
    <property type="component" value="Unassembled WGS sequence"/>
</dbReference>
<accession>A0A918NLR3</accession>
<dbReference type="Pfam" id="PF12277">
    <property type="entry name" value="DUF3618"/>
    <property type="match status" value="1"/>
</dbReference>
<proteinExistence type="predicted"/>
<reference evidence="2" key="1">
    <citation type="journal article" date="2014" name="Int. J. Syst. Evol. Microbiol.">
        <title>Complete genome sequence of Corynebacterium casei LMG S-19264T (=DSM 44701T), isolated from a smear-ripened cheese.</title>
        <authorList>
            <consortium name="US DOE Joint Genome Institute (JGI-PGF)"/>
            <person name="Walter F."/>
            <person name="Albersmeier A."/>
            <person name="Kalinowski J."/>
            <person name="Ruckert C."/>
        </authorList>
    </citation>
    <scope>NUCLEOTIDE SEQUENCE</scope>
    <source>
        <strain evidence="2">JCM 4790</strain>
    </source>
</reference>
<protein>
    <recommendedName>
        <fullName evidence="4">Alanine-rich protein</fullName>
    </recommendedName>
</protein>
<comment type="caution">
    <text evidence="2">The sequence shown here is derived from an EMBL/GenBank/DDBJ whole genome shotgun (WGS) entry which is preliminary data.</text>
</comment>
<dbReference type="EMBL" id="BMVU01000016">
    <property type="protein sequence ID" value="GGX79365.1"/>
    <property type="molecule type" value="Genomic_DNA"/>
</dbReference>
<sequence>MKDEKGRAAPTSTGAKGPDELREQVEGTKDRLGVTAEELAGEADAKTGATDRAADLKGRAGQAGHAVQDKAGAAGRVVQEKAAVVQEKAVQAGRTVRENVPDPVRTVATTVAQYALRVPRPVLIAGAGAGALVAAGALRRRGRH</sequence>
<reference evidence="2" key="2">
    <citation type="submission" date="2020-09" db="EMBL/GenBank/DDBJ databases">
        <authorList>
            <person name="Sun Q."/>
            <person name="Ohkuma M."/>
        </authorList>
    </citation>
    <scope>NUCLEOTIDE SEQUENCE</scope>
    <source>
        <strain evidence="2">JCM 4790</strain>
    </source>
</reference>
<dbReference type="AlphaFoldDB" id="A0A918NLR3"/>
<name>A0A918NLR3_9ACTN</name>
<evidence type="ECO:0008006" key="4">
    <source>
        <dbReference type="Google" id="ProtNLM"/>
    </source>
</evidence>
<feature type="compositionally biased region" description="Basic and acidic residues" evidence="1">
    <location>
        <begin position="17"/>
        <end position="32"/>
    </location>
</feature>
<gene>
    <name evidence="2" type="ORF">GCM10010358_37060</name>
</gene>
<evidence type="ECO:0000313" key="3">
    <source>
        <dbReference type="Proteomes" id="UP000619244"/>
    </source>
</evidence>
<dbReference type="InterPro" id="IPR022062">
    <property type="entry name" value="DUF3618"/>
</dbReference>
<feature type="region of interest" description="Disordered" evidence="1">
    <location>
        <begin position="1"/>
        <end position="52"/>
    </location>
</feature>
<keyword evidence="3" id="KW-1185">Reference proteome</keyword>